<reference evidence="2 3" key="1">
    <citation type="journal article" date="2014" name="Science">
        <title>Plant genetics. Early allopolyploid evolution in the post-Neolithic Brassica napus oilseed genome.</title>
        <authorList>
            <person name="Chalhoub B."/>
            <person name="Denoeud F."/>
            <person name="Liu S."/>
            <person name="Parkin I.A."/>
            <person name="Tang H."/>
            <person name="Wang X."/>
            <person name="Chiquet J."/>
            <person name="Belcram H."/>
            <person name="Tong C."/>
            <person name="Samans B."/>
            <person name="Correa M."/>
            <person name="Da Silva C."/>
            <person name="Just J."/>
            <person name="Falentin C."/>
            <person name="Koh C.S."/>
            <person name="Le Clainche I."/>
            <person name="Bernard M."/>
            <person name="Bento P."/>
            <person name="Noel B."/>
            <person name="Labadie K."/>
            <person name="Alberti A."/>
            <person name="Charles M."/>
            <person name="Arnaud D."/>
            <person name="Guo H."/>
            <person name="Daviaud C."/>
            <person name="Alamery S."/>
            <person name="Jabbari K."/>
            <person name="Zhao M."/>
            <person name="Edger P.P."/>
            <person name="Chelaifa H."/>
            <person name="Tack D."/>
            <person name="Lassalle G."/>
            <person name="Mestiri I."/>
            <person name="Schnel N."/>
            <person name="Le Paslier M.C."/>
            <person name="Fan G."/>
            <person name="Renault V."/>
            <person name="Bayer P.E."/>
            <person name="Golicz A.A."/>
            <person name="Manoli S."/>
            <person name="Lee T.H."/>
            <person name="Thi V.H."/>
            <person name="Chalabi S."/>
            <person name="Hu Q."/>
            <person name="Fan C."/>
            <person name="Tollenaere R."/>
            <person name="Lu Y."/>
            <person name="Battail C."/>
            <person name="Shen J."/>
            <person name="Sidebottom C.H."/>
            <person name="Wang X."/>
            <person name="Canaguier A."/>
            <person name="Chauveau A."/>
            <person name="Berard A."/>
            <person name="Deniot G."/>
            <person name="Guan M."/>
            <person name="Liu Z."/>
            <person name="Sun F."/>
            <person name="Lim Y.P."/>
            <person name="Lyons E."/>
            <person name="Town C.D."/>
            <person name="Bancroft I."/>
            <person name="Wang X."/>
            <person name="Meng J."/>
            <person name="Ma J."/>
            <person name="Pires J.C."/>
            <person name="King G.J."/>
            <person name="Brunel D."/>
            <person name="Delourme R."/>
            <person name="Renard M."/>
            <person name="Aury J.M."/>
            <person name="Adams K.L."/>
            <person name="Batley J."/>
            <person name="Snowdon R.J."/>
            <person name="Tost J."/>
            <person name="Edwards D."/>
            <person name="Zhou Y."/>
            <person name="Hua W."/>
            <person name="Sharpe A.G."/>
            <person name="Paterson A.H."/>
            <person name="Guan C."/>
            <person name="Wincker P."/>
        </authorList>
    </citation>
    <scope>NUCLEOTIDE SEQUENCE [LARGE SCALE GENOMIC DNA]</scope>
    <source>
        <strain evidence="3">cv. Darmor-bzh</strain>
    </source>
</reference>
<name>A0A078JAU9_BRANA</name>
<evidence type="ECO:0000313" key="2">
    <source>
        <dbReference type="EMBL" id="CDY61377.1"/>
    </source>
</evidence>
<reference evidence="1" key="3">
    <citation type="submission" date="2021-01" db="EMBL/GenBank/DDBJ databases">
        <authorList>
            <consortium name="Genoscope - CEA"/>
            <person name="William W."/>
        </authorList>
    </citation>
    <scope>NUCLEOTIDE SEQUENCE</scope>
</reference>
<dbReference type="PANTHER" id="PTHR37179">
    <property type="entry name" value="TRANSGLYCOSYLASE"/>
    <property type="match status" value="1"/>
</dbReference>
<protein>
    <submittedName>
        <fullName evidence="1">(rape) hypothetical protein</fullName>
    </submittedName>
    <submittedName>
        <fullName evidence="2">BnaC05g49870D protein</fullName>
    </submittedName>
</protein>
<organism evidence="2 3">
    <name type="scientific">Brassica napus</name>
    <name type="common">Rape</name>
    <dbReference type="NCBI Taxonomy" id="3708"/>
    <lineage>
        <taxon>Eukaryota</taxon>
        <taxon>Viridiplantae</taxon>
        <taxon>Streptophyta</taxon>
        <taxon>Embryophyta</taxon>
        <taxon>Tracheophyta</taxon>
        <taxon>Spermatophyta</taxon>
        <taxon>Magnoliopsida</taxon>
        <taxon>eudicotyledons</taxon>
        <taxon>Gunneridae</taxon>
        <taxon>Pentapetalae</taxon>
        <taxon>rosids</taxon>
        <taxon>malvids</taxon>
        <taxon>Brassicales</taxon>
        <taxon>Brassicaceae</taxon>
        <taxon>Brassiceae</taxon>
        <taxon>Brassica</taxon>
    </lineage>
</organism>
<keyword evidence="3" id="KW-1185">Reference proteome</keyword>
<dbReference type="AlphaFoldDB" id="A0A078JAU9"/>
<proteinExistence type="predicted"/>
<gene>
    <name evidence="2" type="primary">BnaC05g49870D</name>
    <name evidence="1" type="ORF">DARMORV10_C05P13980.1</name>
    <name evidence="2" type="ORF">GSBRNA2T00033760001</name>
</gene>
<evidence type="ECO:0000313" key="3">
    <source>
        <dbReference type="Proteomes" id="UP000028999"/>
    </source>
</evidence>
<dbReference type="EMBL" id="LK033990">
    <property type="protein sequence ID" value="CDY61377.1"/>
    <property type="molecule type" value="Genomic_DNA"/>
</dbReference>
<dbReference type="STRING" id="3708.A0A078JAU9"/>
<dbReference type="Gramene" id="CDY61377">
    <property type="protein sequence ID" value="CDY61377"/>
    <property type="gene ID" value="GSBRNA2T00033760001"/>
</dbReference>
<dbReference type="EMBL" id="HG994369">
    <property type="protein sequence ID" value="CAF1925966.1"/>
    <property type="molecule type" value="Genomic_DNA"/>
</dbReference>
<evidence type="ECO:0000313" key="1">
    <source>
        <dbReference type="EMBL" id="CAF1925966.1"/>
    </source>
</evidence>
<sequence length="237" mass="26824">MYIKHASVPSATELPIERLIRAATPGNGSRASVGEDFVAMTKCRLHARNFMTQEGMTATKKMKRGTTAMPLSVYSLGGSVGDNCKQFTIAELESDRKPLIMVYNKKTKETGLGILQVFAKTAYWLLEDKVEYNNKYDDTGVKSLWSRAYNGGTIKGDSQVYTTKLETTPCSERGSPFKVSLVARKRFCFAVCFQNCYFCHNCTNNIEKHNYVYHATIISPFKHFMIFINRRRSVSML</sequence>
<dbReference type="PANTHER" id="PTHR37179:SF1">
    <property type="entry name" value="TRANSGLYCOSYLASE"/>
    <property type="match status" value="1"/>
</dbReference>
<reference evidence="2" key="2">
    <citation type="submission" date="2014-06" db="EMBL/GenBank/DDBJ databases">
        <authorList>
            <person name="Genoscope - CEA"/>
        </authorList>
    </citation>
    <scope>NUCLEOTIDE SEQUENCE</scope>
</reference>
<dbReference type="Proteomes" id="UP001295469">
    <property type="component" value="Chromosome C05"/>
</dbReference>
<dbReference type="PaxDb" id="3708-A0A078JAU9"/>
<accession>A0A078JAU9</accession>
<dbReference type="Proteomes" id="UP000028999">
    <property type="component" value="Unassembled WGS sequence"/>
</dbReference>